<keyword evidence="1" id="KW-0472">Membrane</keyword>
<dbReference type="RefSeq" id="WP_109600636.1">
    <property type="nucleotide sequence ID" value="NZ_BONA01000075.1"/>
</dbReference>
<name>A0A316F6D8_9ACTN</name>
<dbReference type="AlphaFoldDB" id="A0A316F6D8"/>
<evidence type="ECO:0000256" key="1">
    <source>
        <dbReference type="SAM" id="Phobius"/>
    </source>
</evidence>
<keyword evidence="1" id="KW-1133">Transmembrane helix</keyword>
<protein>
    <submittedName>
        <fullName evidence="2">Uncharacterized protein</fullName>
    </submittedName>
</protein>
<feature type="transmembrane region" description="Helical" evidence="1">
    <location>
        <begin position="96"/>
        <end position="114"/>
    </location>
</feature>
<sequence>MSDRRTGARWAVPLVTAAAVSYAGNAAFGAAVATGAIDNGRIRWVHHALYVMTASLTTAGIAACAVERRTAGFALLSALVPLAALPYAGGQLRRHATVAGSAAPSYVTALVLAWRSR</sequence>
<keyword evidence="1" id="KW-0812">Transmembrane</keyword>
<dbReference type="Proteomes" id="UP000245697">
    <property type="component" value="Unassembled WGS sequence"/>
</dbReference>
<comment type="caution">
    <text evidence="2">The sequence shown here is derived from an EMBL/GenBank/DDBJ whole genome shotgun (WGS) entry which is preliminary data.</text>
</comment>
<feature type="transmembrane region" description="Helical" evidence="1">
    <location>
        <begin position="45"/>
        <end position="66"/>
    </location>
</feature>
<evidence type="ECO:0000313" key="2">
    <source>
        <dbReference type="EMBL" id="PWK39479.1"/>
    </source>
</evidence>
<dbReference type="EMBL" id="QGGR01000022">
    <property type="protein sequence ID" value="PWK39479.1"/>
    <property type="molecule type" value="Genomic_DNA"/>
</dbReference>
<dbReference type="OrthoDB" id="5020186at2"/>
<gene>
    <name evidence="2" type="ORF">BC793_12251</name>
</gene>
<accession>A0A316F6D8</accession>
<reference evidence="2 3" key="1">
    <citation type="submission" date="2018-05" db="EMBL/GenBank/DDBJ databases">
        <title>Genomic Encyclopedia of Archaeal and Bacterial Type Strains, Phase II (KMG-II): from individual species to whole genera.</title>
        <authorList>
            <person name="Goeker M."/>
        </authorList>
    </citation>
    <scope>NUCLEOTIDE SEQUENCE [LARGE SCALE GENOMIC DNA]</scope>
    <source>
        <strain evidence="2 3">DSM 45184</strain>
    </source>
</reference>
<evidence type="ECO:0000313" key="3">
    <source>
        <dbReference type="Proteomes" id="UP000245697"/>
    </source>
</evidence>
<proteinExistence type="predicted"/>
<feature type="transmembrane region" description="Helical" evidence="1">
    <location>
        <begin position="73"/>
        <end position="90"/>
    </location>
</feature>
<keyword evidence="3" id="KW-1185">Reference proteome</keyword>
<organism evidence="2 3">
    <name type="scientific">Actinoplanes xinjiangensis</name>
    <dbReference type="NCBI Taxonomy" id="512350"/>
    <lineage>
        <taxon>Bacteria</taxon>
        <taxon>Bacillati</taxon>
        <taxon>Actinomycetota</taxon>
        <taxon>Actinomycetes</taxon>
        <taxon>Micromonosporales</taxon>
        <taxon>Micromonosporaceae</taxon>
        <taxon>Actinoplanes</taxon>
    </lineage>
</organism>